<gene>
    <name evidence="3" type="ORF">GCM10022214_62600</name>
</gene>
<dbReference type="SUPFAM" id="SSF110849">
    <property type="entry name" value="ParB/Sulfiredoxin"/>
    <property type="match status" value="1"/>
</dbReference>
<feature type="compositionally biased region" description="Basic and acidic residues" evidence="1">
    <location>
        <begin position="239"/>
        <end position="261"/>
    </location>
</feature>
<evidence type="ECO:0000313" key="4">
    <source>
        <dbReference type="Proteomes" id="UP001500683"/>
    </source>
</evidence>
<sequence>MKRIHSLWSTSTRAADPESPPAPTPSAPAPTAAVLAISELRGDFAIRRDVDEEHVHRLHQTEERLPPILVHHSTLRIIDGVHRLRAAALGGRQEIEVEFFYGDEEDAFIRAVAENTRHGLPLPLADRKAAALRILAARPHWSDRAIGQRAGLAAKTVAALRQRSTADGPELNARTGVDGRTRPMSGVDGRLRAAQVIDRRPDAPLREIARIAGVSVGTAHDVRRRMREGQDPVPAGLRRAAEAARRPRDEALEKVRIDTTARDATAPPAKADEGQDAPVDLSPLLQQLTKDPSLRQSVLGRRLLQLLNTRSLTVADWYVLVDAIPPHRLATIALIARQCADSWERFAHTLEERANPSP</sequence>
<evidence type="ECO:0000259" key="2">
    <source>
        <dbReference type="SMART" id="SM00470"/>
    </source>
</evidence>
<dbReference type="InterPro" id="IPR036086">
    <property type="entry name" value="ParB/Sulfiredoxin_sf"/>
</dbReference>
<accession>A0ABP7WMR5</accession>
<feature type="region of interest" description="Disordered" evidence="1">
    <location>
        <begin position="1"/>
        <end position="29"/>
    </location>
</feature>
<reference evidence="4" key="1">
    <citation type="journal article" date="2019" name="Int. J. Syst. Evol. Microbiol.">
        <title>The Global Catalogue of Microorganisms (GCM) 10K type strain sequencing project: providing services to taxonomists for standard genome sequencing and annotation.</title>
        <authorList>
            <consortium name="The Broad Institute Genomics Platform"/>
            <consortium name="The Broad Institute Genome Sequencing Center for Infectious Disease"/>
            <person name="Wu L."/>
            <person name="Ma J."/>
        </authorList>
    </citation>
    <scope>NUCLEOTIDE SEQUENCE [LARGE SCALE GENOMIC DNA]</scope>
    <source>
        <strain evidence="4">JCM 16702</strain>
    </source>
</reference>
<protein>
    <submittedName>
        <fullName evidence="3">ParB N-terminal domain-containing protein</fullName>
    </submittedName>
</protein>
<feature type="domain" description="ParB-like N-terminal" evidence="2">
    <location>
        <begin position="33"/>
        <end position="116"/>
    </location>
</feature>
<evidence type="ECO:0000313" key="3">
    <source>
        <dbReference type="EMBL" id="GAA4092453.1"/>
    </source>
</evidence>
<dbReference type="InterPro" id="IPR003115">
    <property type="entry name" value="ParB_N"/>
</dbReference>
<feature type="region of interest" description="Disordered" evidence="1">
    <location>
        <begin position="222"/>
        <end position="277"/>
    </location>
</feature>
<name>A0ABP7WMR5_9ACTN</name>
<dbReference type="SMART" id="SM00470">
    <property type="entry name" value="ParB"/>
    <property type="match status" value="1"/>
</dbReference>
<proteinExistence type="predicted"/>
<keyword evidence="4" id="KW-1185">Reference proteome</keyword>
<dbReference type="Pfam" id="PF02195">
    <property type="entry name" value="ParB_N"/>
    <property type="match status" value="1"/>
</dbReference>
<dbReference type="RefSeq" id="WP_344954780.1">
    <property type="nucleotide sequence ID" value="NZ_BAAAZG010000047.1"/>
</dbReference>
<comment type="caution">
    <text evidence="3">The sequence shown here is derived from an EMBL/GenBank/DDBJ whole genome shotgun (WGS) entry which is preliminary data.</text>
</comment>
<organism evidence="3 4">
    <name type="scientific">Actinomadura miaoliensis</name>
    <dbReference type="NCBI Taxonomy" id="430685"/>
    <lineage>
        <taxon>Bacteria</taxon>
        <taxon>Bacillati</taxon>
        <taxon>Actinomycetota</taxon>
        <taxon>Actinomycetes</taxon>
        <taxon>Streptosporangiales</taxon>
        <taxon>Thermomonosporaceae</taxon>
        <taxon>Actinomadura</taxon>
    </lineage>
</organism>
<dbReference type="Proteomes" id="UP001500683">
    <property type="component" value="Unassembled WGS sequence"/>
</dbReference>
<dbReference type="EMBL" id="BAAAZG010000047">
    <property type="protein sequence ID" value="GAA4092453.1"/>
    <property type="molecule type" value="Genomic_DNA"/>
</dbReference>
<feature type="compositionally biased region" description="Pro residues" evidence="1">
    <location>
        <begin position="18"/>
        <end position="28"/>
    </location>
</feature>
<evidence type="ECO:0000256" key="1">
    <source>
        <dbReference type="SAM" id="MobiDB-lite"/>
    </source>
</evidence>